<dbReference type="Gene3D" id="1.10.340.30">
    <property type="entry name" value="Hypothetical protein, domain 2"/>
    <property type="match status" value="1"/>
</dbReference>
<keyword evidence="10" id="KW-1185">Reference proteome</keyword>
<dbReference type="SUPFAM" id="SSF48150">
    <property type="entry name" value="DNA-glycosylase"/>
    <property type="match status" value="1"/>
</dbReference>
<keyword evidence="6" id="KW-0411">Iron-sulfur</keyword>
<feature type="non-terminal residue" evidence="9">
    <location>
        <position position="1"/>
    </location>
</feature>
<dbReference type="GO" id="GO:0034039">
    <property type="term" value="F:8-oxo-7,8-dihydroguanine DNA N-glycosylase activity"/>
    <property type="evidence" value="ECO:0007669"/>
    <property type="project" value="TreeGrafter"/>
</dbReference>
<dbReference type="InterPro" id="IPR011257">
    <property type="entry name" value="DNA_glycosylase"/>
</dbReference>
<evidence type="ECO:0000256" key="1">
    <source>
        <dbReference type="ARBA" id="ARBA00001966"/>
    </source>
</evidence>
<gene>
    <name evidence="9" type="ORF">B0H63DRAFT_369436</name>
</gene>
<dbReference type="GO" id="GO:0032357">
    <property type="term" value="F:oxidized purine DNA binding"/>
    <property type="evidence" value="ECO:0007669"/>
    <property type="project" value="TreeGrafter"/>
</dbReference>
<accession>A0AAE0N0U6</accession>
<evidence type="ECO:0000256" key="5">
    <source>
        <dbReference type="ARBA" id="ARBA00023004"/>
    </source>
</evidence>
<evidence type="ECO:0000256" key="7">
    <source>
        <dbReference type="ARBA" id="ARBA00023204"/>
    </source>
</evidence>
<evidence type="ECO:0000313" key="10">
    <source>
        <dbReference type="Proteomes" id="UP001285441"/>
    </source>
</evidence>
<dbReference type="AlphaFoldDB" id="A0AAE0N0U6"/>
<evidence type="ECO:0000256" key="3">
    <source>
        <dbReference type="ARBA" id="ARBA00022763"/>
    </source>
</evidence>
<dbReference type="PANTHER" id="PTHR42944:SF1">
    <property type="entry name" value="ADENINE DNA GLYCOSYLASE"/>
    <property type="match status" value="1"/>
</dbReference>
<dbReference type="GO" id="GO:0046872">
    <property type="term" value="F:metal ion binding"/>
    <property type="evidence" value="ECO:0007669"/>
    <property type="project" value="UniProtKB-KW"/>
</dbReference>
<evidence type="ECO:0000313" key="9">
    <source>
        <dbReference type="EMBL" id="KAK3366537.1"/>
    </source>
</evidence>
<keyword evidence="2" id="KW-0479">Metal-binding</keyword>
<dbReference type="EMBL" id="JAULSW010000012">
    <property type="protein sequence ID" value="KAK3366537.1"/>
    <property type="molecule type" value="Genomic_DNA"/>
</dbReference>
<dbReference type="Gene3D" id="1.10.1670.10">
    <property type="entry name" value="Helix-hairpin-Helix base-excision DNA repair enzymes (C-terminal)"/>
    <property type="match status" value="1"/>
</dbReference>
<evidence type="ECO:0000256" key="4">
    <source>
        <dbReference type="ARBA" id="ARBA00022801"/>
    </source>
</evidence>
<dbReference type="GO" id="GO:0006298">
    <property type="term" value="P:mismatch repair"/>
    <property type="evidence" value="ECO:0007669"/>
    <property type="project" value="TreeGrafter"/>
</dbReference>
<keyword evidence="8" id="KW-0326">Glycosidase</keyword>
<dbReference type="GO" id="GO:0006284">
    <property type="term" value="P:base-excision repair"/>
    <property type="evidence" value="ECO:0007669"/>
    <property type="project" value="InterPro"/>
</dbReference>
<keyword evidence="7" id="KW-0234">DNA repair</keyword>
<keyword evidence="5" id="KW-0408">Iron</keyword>
<dbReference type="GO" id="GO:0000701">
    <property type="term" value="F:purine-specific mismatch base pair DNA N-glycosylase activity"/>
    <property type="evidence" value="ECO:0007669"/>
    <property type="project" value="TreeGrafter"/>
</dbReference>
<proteinExistence type="predicted"/>
<evidence type="ECO:0000256" key="6">
    <source>
        <dbReference type="ARBA" id="ARBA00023014"/>
    </source>
</evidence>
<comment type="cofactor">
    <cofactor evidence="1">
        <name>[4Fe-4S] cluster</name>
        <dbReference type="ChEBI" id="CHEBI:49883"/>
    </cofactor>
</comment>
<evidence type="ECO:0000256" key="2">
    <source>
        <dbReference type="ARBA" id="ARBA00022723"/>
    </source>
</evidence>
<reference evidence="9" key="2">
    <citation type="submission" date="2023-06" db="EMBL/GenBank/DDBJ databases">
        <authorList>
            <consortium name="Lawrence Berkeley National Laboratory"/>
            <person name="Haridas S."/>
            <person name="Hensen N."/>
            <person name="Bonometti L."/>
            <person name="Westerberg I."/>
            <person name="Brannstrom I.O."/>
            <person name="Guillou S."/>
            <person name="Cros-Aarteil S."/>
            <person name="Calhoun S."/>
            <person name="Kuo A."/>
            <person name="Mondo S."/>
            <person name="Pangilinan J."/>
            <person name="Riley R."/>
            <person name="LaButti K."/>
            <person name="Andreopoulos B."/>
            <person name="Lipzen A."/>
            <person name="Chen C."/>
            <person name="Yanf M."/>
            <person name="Daum C."/>
            <person name="Ng V."/>
            <person name="Clum A."/>
            <person name="Steindorff A."/>
            <person name="Ohm R."/>
            <person name="Martin F."/>
            <person name="Silar P."/>
            <person name="Natvig D."/>
            <person name="Lalanne C."/>
            <person name="Gautier V."/>
            <person name="Ament-velasquez S.L."/>
            <person name="Kruys A."/>
            <person name="Hutchinson M.I."/>
            <person name="Powell A.J."/>
            <person name="Barry K."/>
            <person name="Miller A.N."/>
            <person name="Grigoriev I.V."/>
            <person name="Debuchy R."/>
            <person name="Gladieux P."/>
            <person name="Thoren M.H."/>
            <person name="Johannesson H."/>
        </authorList>
    </citation>
    <scope>NUCLEOTIDE SEQUENCE</scope>
    <source>
        <strain evidence="9">CBS 232.78</strain>
    </source>
</reference>
<dbReference type="Proteomes" id="UP001285441">
    <property type="component" value="Unassembled WGS sequence"/>
</dbReference>
<evidence type="ECO:0008006" key="11">
    <source>
        <dbReference type="Google" id="ProtNLM"/>
    </source>
</evidence>
<comment type="caution">
    <text evidence="9">The sequence shown here is derived from an EMBL/GenBank/DDBJ whole genome shotgun (WGS) entry which is preliminary data.</text>
</comment>
<protein>
    <recommendedName>
        <fullName evidence="11">Adenine DNA glycosylase</fullName>
    </recommendedName>
</protein>
<name>A0AAE0N0U6_9PEZI</name>
<dbReference type="GO" id="GO:0035485">
    <property type="term" value="F:adenine/guanine mispair binding"/>
    <property type="evidence" value="ECO:0007669"/>
    <property type="project" value="TreeGrafter"/>
</dbReference>
<organism evidence="9 10">
    <name type="scientific">Podospora didyma</name>
    <dbReference type="NCBI Taxonomy" id="330526"/>
    <lineage>
        <taxon>Eukaryota</taxon>
        <taxon>Fungi</taxon>
        <taxon>Dikarya</taxon>
        <taxon>Ascomycota</taxon>
        <taxon>Pezizomycotina</taxon>
        <taxon>Sordariomycetes</taxon>
        <taxon>Sordariomycetidae</taxon>
        <taxon>Sordariales</taxon>
        <taxon>Podosporaceae</taxon>
        <taxon>Podospora</taxon>
    </lineage>
</organism>
<keyword evidence="3" id="KW-0227">DNA damage</keyword>
<keyword evidence="4" id="KW-0378">Hydrolase</keyword>
<dbReference type="PANTHER" id="PTHR42944">
    <property type="entry name" value="ADENINE DNA GLYCOSYLASE"/>
    <property type="match status" value="1"/>
</dbReference>
<reference evidence="9" key="1">
    <citation type="journal article" date="2023" name="Mol. Phylogenet. Evol.">
        <title>Genome-scale phylogeny and comparative genomics of the fungal order Sordariales.</title>
        <authorList>
            <person name="Hensen N."/>
            <person name="Bonometti L."/>
            <person name="Westerberg I."/>
            <person name="Brannstrom I.O."/>
            <person name="Guillou S."/>
            <person name="Cros-Aarteil S."/>
            <person name="Calhoun S."/>
            <person name="Haridas S."/>
            <person name="Kuo A."/>
            <person name="Mondo S."/>
            <person name="Pangilinan J."/>
            <person name="Riley R."/>
            <person name="LaButti K."/>
            <person name="Andreopoulos B."/>
            <person name="Lipzen A."/>
            <person name="Chen C."/>
            <person name="Yan M."/>
            <person name="Daum C."/>
            <person name="Ng V."/>
            <person name="Clum A."/>
            <person name="Steindorff A."/>
            <person name="Ohm R.A."/>
            <person name="Martin F."/>
            <person name="Silar P."/>
            <person name="Natvig D.O."/>
            <person name="Lalanne C."/>
            <person name="Gautier V."/>
            <person name="Ament-Velasquez S.L."/>
            <person name="Kruys A."/>
            <person name="Hutchinson M.I."/>
            <person name="Powell A.J."/>
            <person name="Barry K."/>
            <person name="Miller A.N."/>
            <person name="Grigoriev I.V."/>
            <person name="Debuchy R."/>
            <person name="Gladieux P."/>
            <person name="Hiltunen Thoren M."/>
            <person name="Johannesson H."/>
        </authorList>
    </citation>
    <scope>NUCLEOTIDE SEQUENCE</scope>
    <source>
        <strain evidence="9">CBS 232.78</strain>
    </source>
</reference>
<evidence type="ECO:0000256" key="8">
    <source>
        <dbReference type="ARBA" id="ARBA00023295"/>
    </source>
</evidence>
<sequence length="72" mass="7418">GLGYCSRATRIHQGAKLVCADPDMKGMLSQGVAELEAKVPGVGRYTAGAISALVYGHAASMVDGNVLRVLSQ</sequence>
<dbReference type="InterPro" id="IPR023170">
    <property type="entry name" value="HhH_base_excis_C"/>
</dbReference>
<feature type="non-terminal residue" evidence="9">
    <location>
        <position position="72"/>
    </location>
</feature>
<dbReference type="InterPro" id="IPR044298">
    <property type="entry name" value="MIG/MutY"/>
</dbReference>
<dbReference type="GO" id="GO:0051536">
    <property type="term" value="F:iron-sulfur cluster binding"/>
    <property type="evidence" value="ECO:0007669"/>
    <property type="project" value="UniProtKB-KW"/>
</dbReference>
<dbReference type="GO" id="GO:0005634">
    <property type="term" value="C:nucleus"/>
    <property type="evidence" value="ECO:0007669"/>
    <property type="project" value="TreeGrafter"/>
</dbReference>